<feature type="transmembrane region" description="Helical" evidence="7">
    <location>
        <begin position="150"/>
        <end position="169"/>
    </location>
</feature>
<dbReference type="PROSITE" id="PS50928">
    <property type="entry name" value="ABC_TM1"/>
    <property type="match status" value="1"/>
</dbReference>
<dbReference type="Proteomes" id="UP001596091">
    <property type="component" value="Unassembled WGS sequence"/>
</dbReference>
<evidence type="ECO:0000256" key="4">
    <source>
        <dbReference type="ARBA" id="ARBA00022692"/>
    </source>
</evidence>
<dbReference type="PANTHER" id="PTHR43386:SF1">
    <property type="entry name" value="D,D-DIPEPTIDE TRANSPORT SYSTEM PERMEASE PROTEIN DDPC-RELATED"/>
    <property type="match status" value="1"/>
</dbReference>
<dbReference type="Pfam" id="PF00528">
    <property type="entry name" value="BPD_transp_1"/>
    <property type="match status" value="1"/>
</dbReference>
<evidence type="ECO:0000256" key="7">
    <source>
        <dbReference type="RuleBase" id="RU363032"/>
    </source>
</evidence>
<comment type="subcellular location">
    <subcellularLocation>
        <location evidence="1 7">Cell membrane</location>
        <topology evidence="1 7">Multi-pass membrane protein</topology>
    </subcellularLocation>
</comment>
<dbReference type="EMBL" id="JBHSPH010000003">
    <property type="protein sequence ID" value="MFC5863127.1"/>
    <property type="molecule type" value="Genomic_DNA"/>
</dbReference>
<gene>
    <name evidence="9" type="ORF">ACFPT7_12545</name>
</gene>
<keyword evidence="4 7" id="KW-0812">Transmembrane</keyword>
<dbReference type="PANTHER" id="PTHR43386">
    <property type="entry name" value="OLIGOPEPTIDE TRANSPORT SYSTEM PERMEASE PROTEIN APPC"/>
    <property type="match status" value="1"/>
</dbReference>
<keyword evidence="6 7" id="KW-0472">Membrane</keyword>
<dbReference type="InterPro" id="IPR025966">
    <property type="entry name" value="OppC_N"/>
</dbReference>
<evidence type="ECO:0000256" key="5">
    <source>
        <dbReference type="ARBA" id="ARBA00022989"/>
    </source>
</evidence>
<feature type="transmembrane region" description="Helical" evidence="7">
    <location>
        <begin position="208"/>
        <end position="235"/>
    </location>
</feature>
<sequence length="293" mass="30956">MASLSVSPNSGTTQHWASGLRRQPLAVIGFLLVTLFVLAGLLAPWIAPSNPAAIDLLHRLQGPSVAHWCGTDELGRDTLSRLLWGARLSLAVSVSVVAVSLALGLAIGGLAGYCGGWIDHLLTIFAMNTFLALPGILLAIAFAAFLGPGFQNLVLALAIGGWAGYARLARAQVMAVKEREFIEASRALGASGMRIFFRHILPNMMQPVLVQAAVGMGGVILAEATLSFLGLGISAPTPSWGSMLNDARSHLFDSPHLVIFPAIAMALAVLSFNFLGDALRDYLDPHTRIQMGL</sequence>
<dbReference type="Gene3D" id="1.10.3720.10">
    <property type="entry name" value="MetI-like"/>
    <property type="match status" value="1"/>
</dbReference>
<feature type="transmembrane region" description="Helical" evidence="7">
    <location>
        <begin position="88"/>
        <end position="114"/>
    </location>
</feature>
<evidence type="ECO:0000259" key="8">
    <source>
        <dbReference type="PROSITE" id="PS50928"/>
    </source>
</evidence>
<protein>
    <submittedName>
        <fullName evidence="9">ABC transporter permease</fullName>
    </submittedName>
</protein>
<dbReference type="Pfam" id="PF12911">
    <property type="entry name" value="OppC_N"/>
    <property type="match status" value="1"/>
</dbReference>
<keyword evidence="3" id="KW-1003">Cell membrane</keyword>
<dbReference type="InterPro" id="IPR050366">
    <property type="entry name" value="BP-dependent_transpt_permease"/>
</dbReference>
<keyword evidence="10" id="KW-1185">Reference proteome</keyword>
<evidence type="ECO:0000256" key="2">
    <source>
        <dbReference type="ARBA" id="ARBA00022448"/>
    </source>
</evidence>
<dbReference type="InterPro" id="IPR000515">
    <property type="entry name" value="MetI-like"/>
</dbReference>
<feature type="domain" description="ABC transmembrane type-1" evidence="8">
    <location>
        <begin position="86"/>
        <end position="276"/>
    </location>
</feature>
<comment type="caution">
    <text evidence="9">The sequence shown here is derived from an EMBL/GenBank/DDBJ whole genome shotgun (WGS) entry which is preliminary data.</text>
</comment>
<feature type="transmembrane region" description="Helical" evidence="7">
    <location>
        <begin position="25"/>
        <end position="47"/>
    </location>
</feature>
<reference evidence="10" key="1">
    <citation type="journal article" date="2019" name="Int. J. Syst. Evol. Microbiol.">
        <title>The Global Catalogue of Microorganisms (GCM) 10K type strain sequencing project: providing services to taxonomists for standard genome sequencing and annotation.</title>
        <authorList>
            <consortium name="The Broad Institute Genomics Platform"/>
            <consortium name="The Broad Institute Genome Sequencing Center for Infectious Disease"/>
            <person name="Wu L."/>
            <person name="Ma J."/>
        </authorList>
    </citation>
    <scope>NUCLEOTIDE SEQUENCE [LARGE SCALE GENOMIC DNA]</scope>
    <source>
        <strain evidence="10">JCM 4087</strain>
    </source>
</reference>
<dbReference type="CDD" id="cd06261">
    <property type="entry name" value="TM_PBP2"/>
    <property type="match status" value="1"/>
</dbReference>
<comment type="similarity">
    <text evidence="7">Belongs to the binding-protein-dependent transport system permease family.</text>
</comment>
<evidence type="ECO:0000313" key="10">
    <source>
        <dbReference type="Proteomes" id="UP001596091"/>
    </source>
</evidence>
<accession>A0ABW1EIN6</accession>
<evidence type="ECO:0000313" key="9">
    <source>
        <dbReference type="EMBL" id="MFC5863127.1"/>
    </source>
</evidence>
<feature type="transmembrane region" description="Helical" evidence="7">
    <location>
        <begin position="255"/>
        <end position="275"/>
    </location>
</feature>
<feature type="transmembrane region" description="Helical" evidence="7">
    <location>
        <begin position="121"/>
        <end position="144"/>
    </location>
</feature>
<dbReference type="RefSeq" id="WP_263339580.1">
    <property type="nucleotide sequence ID" value="NZ_JAGSYH010000005.1"/>
</dbReference>
<evidence type="ECO:0000256" key="3">
    <source>
        <dbReference type="ARBA" id="ARBA00022475"/>
    </source>
</evidence>
<organism evidence="9 10">
    <name type="scientific">Acidicapsa dinghuensis</name>
    <dbReference type="NCBI Taxonomy" id="2218256"/>
    <lineage>
        <taxon>Bacteria</taxon>
        <taxon>Pseudomonadati</taxon>
        <taxon>Acidobacteriota</taxon>
        <taxon>Terriglobia</taxon>
        <taxon>Terriglobales</taxon>
        <taxon>Acidobacteriaceae</taxon>
        <taxon>Acidicapsa</taxon>
    </lineage>
</organism>
<dbReference type="SUPFAM" id="SSF161098">
    <property type="entry name" value="MetI-like"/>
    <property type="match status" value="1"/>
</dbReference>
<evidence type="ECO:0000256" key="6">
    <source>
        <dbReference type="ARBA" id="ARBA00023136"/>
    </source>
</evidence>
<keyword evidence="2 7" id="KW-0813">Transport</keyword>
<dbReference type="InterPro" id="IPR035906">
    <property type="entry name" value="MetI-like_sf"/>
</dbReference>
<keyword evidence="5 7" id="KW-1133">Transmembrane helix</keyword>
<proteinExistence type="inferred from homology"/>
<name>A0ABW1EIN6_9BACT</name>
<evidence type="ECO:0000256" key="1">
    <source>
        <dbReference type="ARBA" id="ARBA00004651"/>
    </source>
</evidence>